<dbReference type="InterPro" id="IPR000276">
    <property type="entry name" value="GPCR_Rhodpsn"/>
</dbReference>
<evidence type="ECO:0000256" key="8">
    <source>
        <dbReference type="ARBA" id="ARBA00023136"/>
    </source>
</evidence>
<evidence type="ECO:0000259" key="17">
    <source>
        <dbReference type="PROSITE" id="PS50262"/>
    </source>
</evidence>
<feature type="transmembrane region" description="Helical" evidence="16">
    <location>
        <begin position="207"/>
        <end position="234"/>
    </location>
</feature>
<keyword evidence="6 16" id="KW-1133">Transmembrane helix</keyword>
<dbReference type="Proteomes" id="UP000289886">
    <property type="component" value="Unassembled WGS sequence"/>
</dbReference>
<dbReference type="PANTHER" id="PTHR10489:SF952">
    <property type="entry name" value="TYPE-2 ANGIOTENSIN II RECEPTOR"/>
    <property type="match status" value="1"/>
</dbReference>
<evidence type="ECO:0000256" key="6">
    <source>
        <dbReference type="ARBA" id="ARBA00022989"/>
    </source>
</evidence>
<dbReference type="GO" id="GO:0009897">
    <property type="term" value="C:external side of plasma membrane"/>
    <property type="evidence" value="ECO:0007669"/>
    <property type="project" value="TreeGrafter"/>
</dbReference>
<dbReference type="GO" id="GO:0097746">
    <property type="term" value="P:blood vessel diameter maintenance"/>
    <property type="evidence" value="ECO:0007669"/>
    <property type="project" value="InterPro"/>
</dbReference>
<evidence type="ECO:0000256" key="1">
    <source>
        <dbReference type="ARBA" id="ARBA00004651"/>
    </source>
</evidence>
<gene>
    <name evidence="18" type="ORF">EOD39_12851</name>
</gene>
<dbReference type="GO" id="GO:0019722">
    <property type="term" value="P:calcium-mediated signaling"/>
    <property type="evidence" value="ECO:0007669"/>
    <property type="project" value="TreeGrafter"/>
</dbReference>
<dbReference type="InterPro" id="IPR017452">
    <property type="entry name" value="GPCR_Rhodpsn_7TM"/>
</dbReference>
<dbReference type="PRINTS" id="PR00241">
    <property type="entry name" value="ANGIOTENSINR"/>
</dbReference>
<accession>A0A444UK52</accession>
<comment type="caution">
    <text evidence="18">The sequence shown here is derived from an EMBL/GenBank/DDBJ whole genome shotgun (WGS) entry which is preliminary data.</text>
</comment>
<feature type="transmembrane region" description="Helical" evidence="16">
    <location>
        <begin position="49"/>
        <end position="71"/>
    </location>
</feature>
<evidence type="ECO:0000256" key="10">
    <source>
        <dbReference type="ARBA" id="ARBA00023170"/>
    </source>
</evidence>
<evidence type="ECO:0000256" key="12">
    <source>
        <dbReference type="ARBA" id="ARBA00023224"/>
    </source>
</evidence>
<dbReference type="Pfam" id="PF00001">
    <property type="entry name" value="7tm_1"/>
    <property type="match status" value="1"/>
</dbReference>
<keyword evidence="7 15" id="KW-0297">G-protein coupled receptor</keyword>
<evidence type="ECO:0000256" key="5">
    <source>
        <dbReference type="ARBA" id="ARBA00022692"/>
    </source>
</evidence>
<feature type="transmembrane region" description="Helical" evidence="16">
    <location>
        <begin position="83"/>
        <end position="104"/>
    </location>
</feature>
<dbReference type="GO" id="GO:0030593">
    <property type="term" value="P:neutrophil chemotaxis"/>
    <property type="evidence" value="ECO:0007669"/>
    <property type="project" value="TreeGrafter"/>
</dbReference>
<comment type="subunit">
    <text evidence="2">Interacts with MTUS1.</text>
</comment>
<name>A0A444UK52_ACIRT</name>
<keyword evidence="12 15" id="KW-0807">Transducer</keyword>
<dbReference type="PRINTS" id="PR00636">
    <property type="entry name" value="ANGIOTENSN2R"/>
</dbReference>
<keyword evidence="9" id="KW-1015">Disulfide bond</keyword>
<dbReference type="GO" id="GO:0016493">
    <property type="term" value="F:C-C chemokine receptor activity"/>
    <property type="evidence" value="ECO:0007669"/>
    <property type="project" value="TreeGrafter"/>
</dbReference>
<feature type="transmembrane region" description="Helical" evidence="16">
    <location>
        <begin position="298"/>
        <end position="321"/>
    </location>
</feature>
<dbReference type="PRINTS" id="PR00237">
    <property type="entry name" value="GPCRRHODOPSN"/>
</dbReference>
<dbReference type="GO" id="GO:0007204">
    <property type="term" value="P:positive regulation of cytosolic calcium ion concentration"/>
    <property type="evidence" value="ECO:0007669"/>
    <property type="project" value="TreeGrafter"/>
</dbReference>
<keyword evidence="4" id="KW-1003">Cell membrane</keyword>
<evidence type="ECO:0000256" key="2">
    <source>
        <dbReference type="ARBA" id="ARBA00011129"/>
    </source>
</evidence>
<feature type="transmembrane region" description="Helical" evidence="16">
    <location>
        <begin position="110"/>
        <end position="137"/>
    </location>
</feature>
<evidence type="ECO:0000256" key="16">
    <source>
        <dbReference type="SAM" id="Phobius"/>
    </source>
</evidence>
<evidence type="ECO:0000256" key="4">
    <source>
        <dbReference type="ARBA" id="ARBA00022475"/>
    </source>
</evidence>
<feature type="domain" description="G-protein coupled receptors family 1 profile" evidence="17">
    <location>
        <begin position="61"/>
        <end position="318"/>
    </location>
</feature>
<dbReference type="InterPro" id="IPR050119">
    <property type="entry name" value="CCR1-9-like"/>
</dbReference>
<comment type="similarity">
    <text evidence="15">Belongs to the G-protein coupled receptor 1 family.</text>
</comment>
<dbReference type="GO" id="GO:0004945">
    <property type="term" value="F:angiotensin type II receptor activity"/>
    <property type="evidence" value="ECO:0007669"/>
    <property type="project" value="InterPro"/>
</dbReference>
<evidence type="ECO:0000313" key="18">
    <source>
        <dbReference type="EMBL" id="RXM35533.1"/>
    </source>
</evidence>
<dbReference type="PROSITE" id="PS50262">
    <property type="entry name" value="G_PROTEIN_RECEP_F1_2"/>
    <property type="match status" value="1"/>
</dbReference>
<dbReference type="Gene3D" id="1.20.1070.10">
    <property type="entry name" value="Rhodopsin 7-helix transmembrane proteins"/>
    <property type="match status" value="1"/>
</dbReference>
<feature type="transmembrane region" description="Helical" evidence="16">
    <location>
        <begin position="158"/>
        <end position="177"/>
    </location>
</feature>
<evidence type="ECO:0000256" key="13">
    <source>
        <dbReference type="ARBA" id="ARBA00032126"/>
    </source>
</evidence>
<keyword evidence="11" id="KW-0325">Glycoprotein</keyword>
<evidence type="ECO:0000256" key="3">
    <source>
        <dbReference type="ARBA" id="ARBA00013651"/>
    </source>
</evidence>
<dbReference type="AlphaFoldDB" id="A0A444UK52"/>
<sequence length="368" mass="41002">MTAMLNNSLPFTTEGTNFSSANGSLNWTLPVPSCPSVSLSDYQSELIPAIYSIIFILGFIGNSVVVAVLCLQMGCKTVASTYILNLAISDLLFLTSLPLWAVYYAFGYNWIFGAVMCKICGSLLCINLYASIFFITCMSVDRYLAIVYPFRSQRRRSLCQAQSVTFLVWTLACLSTLPTMCFRNTYNIPELGVMACVMDFPNPRESWFVAMALMKNILGFLVPFTVIASCCIGIGKHLLGATGLDKNTPNRDRALRMVVAVMLAFFFCWCPFHIITFLDVLTRLNLIQSCGVKAMIDTAVPFTLCIAFANSTINPFLYCFVGIHFREQFSRLSERRLPHIFSKRGSTSTRLSSFSRKLSDVKEGTKGP</sequence>
<evidence type="ECO:0000256" key="11">
    <source>
        <dbReference type="ARBA" id="ARBA00023180"/>
    </source>
</evidence>
<keyword evidence="5 15" id="KW-0812">Transmembrane</keyword>
<keyword evidence="19" id="KW-1185">Reference proteome</keyword>
<dbReference type="CDD" id="cd15191">
    <property type="entry name" value="7tmA_AT2R"/>
    <property type="match status" value="1"/>
</dbReference>
<keyword evidence="10 15" id="KW-0675">Receptor</keyword>
<protein>
    <recommendedName>
        <fullName evidence="3">Type-2 angiotensin II receptor</fullName>
    </recommendedName>
    <alternativeName>
        <fullName evidence="13">Angiotensin II type-2 receptor</fullName>
    </alternativeName>
</protein>
<dbReference type="GO" id="GO:0042981">
    <property type="term" value="P:regulation of apoptotic process"/>
    <property type="evidence" value="ECO:0007669"/>
    <property type="project" value="InterPro"/>
</dbReference>
<dbReference type="GO" id="GO:0006955">
    <property type="term" value="P:immune response"/>
    <property type="evidence" value="ECO:0007669"/>
    <property type="project" value="TreeGrafter"/>
</dbReference>
<keyword evidence="8 16" id="KW-0472">Membrane</keyword>
<reference evidence="18 19" key="1">
    <citation type="submission" date="2019-01" db="EMBL/GenBank/DDBJ databases">
        <title>Draft Genome and Complete Hox-Cluster Characterization of the Sterlet Sturgeon (Acipenser ruthenus).</title>
        <authorList>
            <person name="Wei Q."/>
        </authorList>
    </citation>
    <scope>NUCLEOTIDE SEQUENCE [LARGE SCALE GENOMIC DNA]</scope>
    <source>
        <strain evidence="18">WHYD16114868_AA</strain>
        <tissue evidence="18">Blood</tissue>
    </source>
</reference>
<proteinExistence type="inferred from homology"/>
<dbReference type="SUPFAM" id="SSF81321">
    <property type="entry name" value="Family A G protein-coupled receptor-like"/>
    <property type="match status" value="1"/>
</dbReference>
<evidence type="ECO:0000256" key="14">
    <source>
        <dbReference type="ARBA" id="ARBA00045573"/>
    </source>
</evidence>
<dbReference type="InterPro" id="IPR000147">
    <property type="entry name" value="ATII_AT2_rcpt"/>
</dbReference>
<dbReference type="EMBL" id="SCEB01214402">
    <property type="protein sequence ID" value="RXM35533.1"/>
    <property type="molecule type" value="Genomic_DNA"/>
</dbReference>
<feature type="transmembrane region" description="Helical" evidence="16">
    <location>
        <begin position="255"/>
        <end position="278"/>
    </location>
</feature>
<evidence type="ECO:0000256" key="9">
    <source>
        <dbReference type="ARBA" id="ARBA00023157"/>
    </source>
</evidence>
<dbReference type="GO" id="GO:0019957">
    <property type="term" value="F:C-C chemokine binding"/>
    <property type="evidence" value="ECO:0007669"/>
    <property type="project" value="TreeGrafter"/>
</dbReference>
<dbReference type="PANTHER" id="PTHR10489">
    <property type="entry name" value="CELL ADHESION MOLECULE"/>
    <property type="match status" value="1"/>
</dbReference>
<evidence type="ECO:0000313" key="19">
    <source>
        <dbReference type="Proteomes" id="UP000289886"/>
    </source>
</evidence>
<dbReference type="PROSITE" id="PS00237">
    <property type="entry name" value="G_PROTEIN_RECEP_F1_1"/>
    <property type="match status" value="1"/>
</dbReference>
<evidence type="ECO:0000256" key="7">
    <source>
        <dbReference type="ARBA" id="ARBA00023040"/>
    </source>
</evidence>
<dbReference type="GO" id="GO:0006954">
    <property type="term" value="P:inflammatory response"/>
    <property type="evidence" value="ECO:0007669"/>
    <property type="project" value="InterPro"/>
</dbReference>
<comment type="function">
    <text evidence="14">Receptor for angiotensin II, a vasoconstricting peptide. Signals primarily via a non-canonical G-protein- and beta-arrestin independent pathways. Cooperates with MTUS1 to inhibit ERK2 activation and cell proliferation.</text>
</comment>
<comment type="subcellular location">
    <subcellularLocation>
        <location evidence="1">Cell membrane</location>
        <topology evidence="1">Multi-pass membrane protein</topology>
    </subcellularLocation>
</comment>
<organism evidence="18 19">
    <name type="scientific">Acipenser ruthenus</name>
    <name type="common">Sterlet sturgeon</name>
    <dbReference type="NCBI Taxonomy" id="7906"/>
    <lineage>
        <taxon>Eukaryota</taxon>
        <taxon>Metazoa</taxon>
        <taxon>Chordata</taxon>
        <taxon>Craniata</taxon>
        <taxon>Vertebrata</taxon>
        <taxon>Euteleostomi</taxon>
        <taxon>Actinopterygii</taxon>
        <taxon>Chondrostei</taxon>
        <taxon>Acipenseriformes</taxon>
        <taxon>Acipenseridae</taxon>
        <taxon>Acipenser</taxon>
    </lineage>
</organism>
<dbReference type="InterPro" id="IPR000248">
    <property type="entry name" value="ATII_rcpt"/>
</dbReference>
<evidence type="ECO:0000256" key="15">
    <source>
        <dbReference type="RuleBase" id="RU000688"/>
    </source>
</evidence>